<dbReference type="Proteomes" id="UP000824229">
    <property type="component" value="Unassembled WGS sequence"/>
</dbReference>
<dbReference type="InterPro" id="IPR016181">
    <property type="entry name" value="Acyl_CoA_acyltransferase"/>
</dbReference>
<name>A0A9E2NKM3_9FIRM</name>
<dbReference type="InterPro" id="IPR000182">
    <property type="entry name" value="GNAT_dom"/>
</dbReference>
<comment type="caution">
    <text evidence="2">The sequence shown here is derived from an EMBL/GenBank/DDBJ whole genome shotgun (WGS) entry which is preliminary data.</text>
</comment>
<dbReference type="PROSITE" id="PS51186">
    <property type="entry name" value="GNAT"/>
    <property type="match status" value="1"/>
</dbReference>
<evidence type="ECO:0000313" key="3">
    <source>
        <dbReference type="Proteomes" id="UP000824229"/>
    </source>
</evidence>
<dbReference type="CDD" id="cd04301">
    <property type="entry name" value="NAT_SF"/>
    <property type="match status" value="1"/>
</dbReference>
<dbReference type="PANTHER" id="PTHR42791:SF1">
    <property type="entry name" value="N-ACETYLTRANSFERASE DOMAIN-CONTAINING PROTEIN"/>
    <property type="match status" value="1"/>
</dbReference>
<dbReference type="Pfam" id="PF00583">
    <property type="entry name" value="Acetyltransf_1"/>
    <property type="match status" value="1"/>
</dbReference>
<proteinExistence type="predicted"/>
<sequence length="211" mass="25266">MNISKLYHVDKKNIKALEALLTECFEEDPLYKKLIPDEQRRKKLLPELFECDLEELFSTCEIYADSKALNGMIVVCDETRSYNKFKIFLEEMHAYFKTNHYLIKEDPSLKTFYNFIIGKDYLNSKWTEEIHKDNRLHIIYLAVRPSMQHHGISSQLIESVLEYAQERKLVVSLETHNEQNVKFYENFGFQLFEIVEKHFNLKQYCLVYNLT</sequence>
<reference evidence="2" key="1">
    <citation type="journal article" date="2021" name="PeerJ">
        <title>Extensive microbial diversity within the chicken gut microbiome revealed by metagenomics and culture.</title>
        <authorList>
            <person name="Gilroy R."/>
            <person name="Ravi A."/>
            <person name="Getino M."/>
            <person name="Pursley I."/>
            <person name="Horton D.L."/>
            <person name="Alikhan N.F."/>
            <person name="Baker D."/>
            <person name="Gharbi K."/>
            <person name="Hall N."/>
            <person name="Watson M."/>
            <person name="Adriaenssens E.M."/>
            <person name="Foster-Nyarko E."/>
            <person name="Jarju S."/>
            <person name="Secka A."/>
            <person name="Antonio M."/>
            <person name="Oren A."/>
            <person name="Chaudhuri R.R."/>
            <person name="La Ragione R."/>
            <person name="Hildebrand F."/>
            <person name="Pallen M.J."/>
        </authorList>
    </citation>
    <scope>NUCLEOTIDE SEQUENCE</scope>
    <source>
        <strain evidence="2">B5-657</strain>
    </source>
</reference>
<dbReference type="InterPro" id="IPR052523">
    <property type="entry name" value="Trichothecene_AcTrans"/>
</dbReference>
<accession>A0A9E2NKM3</accession>
<protein>
    <submittedName>
        <fullName evidence="2">GNAT family N-acetyltransferase</fullName>
    </submittedName>
</protein>
<dbReference type="Gene3D" id="3.40.630.30">
    <property type="match status" value="1"/>
</dbReference>
<dbReference type="AlphaFoldDB" id="A0A9E2NKM3"/>
<evidence type="ECO:0000313" key="2">
    <source>
        <dbReference type="EMBL" id="MBU3804032.1"/>
    </source>
</evidence>
<feature type="domain" description="N-acetyltransferase" evidence="1">
    <location>
        <begin position="43"/>
        <end position="211"/>
    </location>
</feature>
<evidence type="ECO:0000259" key="1">
    <source>
        <dbReference type="PROSITE" id="PS51186"/>
    </source>
</evidence>
<dbReference type="SUPFAM" id="SSF55729">
    <property type="entry name" value="Acyl-CoA N-acyltransferases (Nat)"/>
    <property type="match status" value="1"/>
</dbReference>
<organism evidence="2 3">
    <name type="scientific">Candidatus Cellulosilyticum pullistercoris</name>
    <dbReference type="NCBI Taxonomy" id="2838521"/>
    <lineage>
        <taxon>Bacteria</taxon>
        <taxon>Bacillati</taxon>
        <taxon>Bacillota</taxon>
        <taxon>Clostridia</taxon>
        <taxon>Lachnospirales</taxon>
        <taxon>Cellulosilyticaceae</taxon>
        <taxon>Cellulosilyticum</taxon>
    </lineage>
</organism>
<gene>
    <name evidence="2" type="ORF">H9872_04665</name>
</gene>
<reference evidence="2" key="2">
    <citation type="submission" date="2021-04" db="EMBL/GenBank/DDBJ databases">
        <authorList>
            <person name="Gilroy R."/>
        </authorList>
    </citation>
    <scope>NUCLEOTIDE SEQUENCE</scope>
    <source>
        <strain evidence="2">B5-657</strain>
    </source>
</reference>
<dbReference type="PANTHER" id="PTHR42791">
    <property type="entry name" value="GNAT FAMILY ACETYLTRANSFERASE"/>
    <property type="match status" value="1"/>
</dbReference>
<dbReference type="GO" id="GO:0016747">
    <property type="term" value="F:acyltransferase activity, transferring groups other than amino-acyl groups"/>
    <property type="evidence" value="ECO:0007669"/>
    <property type="project" value="InterPro"/>
</dbReference>
<dbReference type="EMBL" id="JAHLFQ010000101">
    <property type="protein sequence ID" value="MBU3804032.1"/>
    <property type="molecule type" value="Genomic_DNA"/>
</dbReference>